<dbReference type="EMBL" id="DS178263">
    <property type="protein sequence ID" value="EFP75205.2"/>
    <property type="molecule type" value="Genomic_DNA"/>
</dbReference>
<reference evidence="2" key="2">
    <citation type="journal article" date="2011" name="Proc. Natl. Acad. Sci. U.S.A.">
        <title>Obligate biotrophy features unraveled by the genomic analysis of rust fungi.</title>
        <authorList>
            <person name="Duplessis S."/>
            <person name="Cuomo C.A."/>
            <person name="Lin Y.-C."/>
            <person name="Aerts A."/>
            <person name="Tisserant E."/>
            <person name="Veneault-Fourrey C."/>
            <person name="Joly D.L."/>
            <person name="Hacquard S."/>
            <person name="Amselem J."/>
            <person name="Cantarel B.L."/>
            <person name="Chiu R."/>
            <person name="Coutinho P.M."/>
            <person name="Feau N."/>
            <person name="Field M."/>
            <person name="Frey P."/>
            <person name="Gelhaye E."/>
            <person name="Goldberg J."/>
            <person name="Grabherr M.G."/>
            <person name="Kodira C.D."/>
            <person name="Kohler A."/>
            <person name="Kuees U."/>
            <person name="Lindquist E.A."/>
            <person name="Lucas S.M."/>
            <person name="Mago R."/>
            <person name="Mauceli E."/>
            <person name="Morin E."/>
            <person name="Murat C."/>
            <person name="Pangilinan J.L."/>
            <person name="Park R."/>
            <person name="Pearson M."/>
            <person name="Quesneville H."/>
            <person name="Rouhier N."/>
            <person name="Sakthikumar S."/>
            <person name="Salamov A.A."/>
            <person name="Schmutz J."/>
            <person name="Selles B."/>
            <person name="Shapiro H."/>
            <person name="Tanguay P."/>
            <person name="Tuskan G.A."/>
            <person name="Henrissat B."/>
            <person name="Van de Peer Y."/>
            <person name="Rouze P."/>
            <person name="Ellis J.G."/>
            <person name="Dodds P.N."/>
            <person name="Schein J.E."/>
            <person name="Zhong S."/>
            <person name="Hamelin R.C."/>
            <person name="Grigoriev I.V."/>
            <person name="Szabo L.J."/>
            <person name="Martin F."/>
        </authorList>
    </citation>
    <scope>NUCLEOTIDE SEQUENCE [LARGE SCALE GENOMIC DNA]</scope>
    <source>
        <strain evidence="2">CRL 75-36-700-3 / race SCCL</strain>
    </source>
</reference>
<gene>
    <name evidence="1" type="ORF">PGTG_01798</name>
</gene>
<dbReference type="Proteomes" id="UP000008783">
    <property type="component" value="Unassembled WGS sequence"/>
</dbReference>
<proteinExistence type="predicted"/>
<protein>
    <submittedName>
        <fullName evidence="1">Uncharacterized protein</fullName>
    </submittedName>
</protein>
<dbReference type="GeneID" id="10542578"/>
<dbReference type="InParanoid" id="E3JTD1"/>
<evidence type="ECO:0000313" key="1">
    <source>
        <dbReference type="EMBL" id="EFP75205.2"/>
    </source>
</evidence>
<keyword evidence="2" id="KW-1185">Reference proteome</keyword>
<dbReference type="VEuPathDB" id="FungiDB:PGTG_01798"/>
<evidence type="ECO:0000313" key="2">
    <source>
        <dbReference type="Proteomes" id="UP000008783"/>
    </source>
</evidence>
<dbReference type="RefSeq" id="XP_003319624.2">
    <property type="nucleotide sequence ID" value="XM_003319576.2"/>
</dbReference>
<sequence>MPSFTSCILNFGISKAVYQITPITGYKANLTAQLYSPAGKRGSCVGFKNAMSLDLLCIKLPPRQRFARISFIAARRPRRAVILNSNHFPSGLLKTGGLETSENPHWYIRLLECVIDETISGNKELL</sequence>
<dbReference type="AlphaFoldDB" id="E3JTD1"/>
<name>E3JTD1_PUCGT</name>
<dbReference type="HOGENOM" id="CLU_1982649_0_0_1"/>
<accession>E3JTD1</accession>
<organism evidence="1 2">
    <name type="scientific">Puccinia graminis f. sp. tritici (strain CRL 75-36-700-3 / race SCCL)</name>
    <name type="common">Black stem rust fungus</name>
    <dbReference type="NCBI Taxonomy" id="418459"/>
    <lineage>
        <taxon>Eukaryota</taxon>
        <taxon>Fungi</taxon>
        <taxon>Dikarya</taxon>
        <taxon>Basidiomycota</taxon>
        <taxon>Pucciniomycotina</taxon>
        <taxon>Pucciniomycetes</taxon>
        <taxon>Pucciniales</taxon>
        <taxon>Pucciniaceae</taxon>
        <taxon>Puccinia</taxon>
    </lineage>
</organism>
<reference key="1">
    <citation type="submission" date="2007-01" db="EMBL/GenBank/DDBJ databases">
        <title>The Genome Sequence of Puccinia graminis f. sp. tritici Strain CRL 75-36-700-3.</title>
        <authorList>
            <consortium name="The Broad Institute Genome Sequencing Platform"/>
            <person name="Birren B."/>
            <person name="Lander E."/>
            <person name="Galagan J."/>
            <person name="Nusbaum C."/>
            <person name="Devon K."/>
            <person name="Cuomo C."/>
            <person name="Jaffe D."/>
            <person name="Butler J."/>
            <person name="Alvarez P."/>
            <person name="Gnerre S."/>
            <person name="Grabherr M."/>
            <person name="Mauceli E."/>
            <person name="Brockman W."/>
            <person name="Young S."/>
            <person name="LaButti K."/>
            <person name="Sykes S."/>
            <person name="DeCaprio D."/>
            <person name="Crawford M."/>
            <person name="Koehrsen M."/>
            <person name="Engels R."/>
            <person name="Montgomery P."/>
            <person name="Pearson M."/>
            <person name="Howarth C."/>
            <person name="Larson L."/>
            <person name="White J."/>
            <person name="Zeng Q."/>
            <person name="Kodira C."/>
            <person name="Yandava C."/>
            <person name="Alvarado L."/>
            <person name="O'Leary S."/>
            <person name="Szabo L."/>
            <person name="Dean R."/>
            <person name="Schein J."/>
        </authorList>
    </citation>
    <scope>NUCLEOTIDE SEQUENCE</scope>
    <source>
        <strain>CRL 75-36-700-3</strain>
    </source>
</reference>
<dbReference type="KEGG" id="pgr:PGTG_01798"/>